<keyword evidence="2" id="KW-1185">Reference proteome</keyword>
<protein>
    <recommendedName>
        <fullName evidence="3">Mos1 transposase HTH domain-containing protein</fullName>
    </recommendedName>
</protein>
<sequence>MCIKEERRAVIRFFSTKGVKPAKSIRCKQAQYDDRCLSQSKIYKWIERFKQGRTSLCVDERSSCPSTSTTEGRCR</sequence>
<organism evidence="1 2">
    <name type="scientific">Trichonephila clavipes</name>
    <name type="common">Golden silk orbweaver</name>
    <name type="synonym">Nephila clavipes</name>
    <dbReference type="NCBI Taxonomy" id="2585209"/>
    <lineage>
        <taxon>Eukaryota</taxon>
        <taxon>Metazoa</taxon>
        <taxon>Ecdysozoa</taxon>
        <taxon>Arthropoda</taxon>
        <taxon>Chelicerata</taxon>
        <taxon>Arachnida</taxon>
        <taxon>Araneae</taxon>
        <taxon>Araneomorphae</taxon>
        <taxon>Entelegynae</taxon>
        <taxon>Araneoidea</taxon>
        <taxon>Nephilidae</taxon>
        <taxon>Trichonephila</taxon>
    </lineage>
</organism>
<dbReference type="EMBL" id="BMAU01021308">
    <property type="protein sequence ID" value="GFY11793.1"/>
    <property type="molecule type" value="Genomic_DNA"/>
</dbReference>
<reference evidence="1" key="1">
    <citation type="submission" date="2020-08" db="EMBL/GenBank/DDBJ databases">
        <title>Multicomponent nature underlies the extraordinary mechanical properties of spider dragline silk.</title>
        <authorList>
            <person name="Kono N."/>
            <person name="Nakamura H."/>
            <person name="Mori M."/>
            <person name="Yoshida Y."/>
            <person name="Ohtoshi R."/>
            <person name="Malay A.D."/>
            <person name="Moran D.A.P."/>
            <person name="Tomita M."/>
            <person name="Numata K."/>
            <person name="Arakawa K."/>
        </authorList>
    </citation>
    <scope>NUCLEOTIDE SEQUENCE</scope>
</reference>
<dbReference type="AlphaFoldDB" id="A0A8X6SRR3"/>
<evidence type="ECO:0000313" key="1">
    <source>
        <dbReference type="EMBL" id="GFY11793.1"/>
    </source>
</evidence>
<gene>
    <name evidence="1" type="ORF">TNCV_1529851</name>
</gene>
<name>A0A8X6SRR3_TRICX</name>
<evidence type="ECO:0008006" key="3">
    <source>
        <dbReference type="Google" id="ProtNLM"/>
    </source>
</evidence>
<evidence type="ECO:0000313" key="2">
    <source>
        <dbReference type="Proteomes" id="UP000887159"/>
    </source>
</evidence>
<dbReference type="Proteomes" id="UP000887159">
    <property type="component" value="Unassembled WGS sequence"/>
</dbReference>
<accession>A0A8X6SRR3</accession>
<comment type="caution">
    <text evidence="1">The sequence shown here is derived from an EMBL/GenBank/DDBJ whole genome shotgun (WGS) entry which is preliminary data.</text>
</comment>
<proteinExistence type="predicted"/>